<feature type="compositionally biased region" description="Pro residues" evidence="1">
    <location>
        <begin position="133"/>
        <end position="151"/>
    </location>
</feature>
<name>A0ABP5NDT6_9MICC</name>
<evidence type="ECO:0000313" key="2">
    <source>
        <dbReference type="EMBL" id="GAA2196143.1"/>
    </source>
</evidence>
<proteinExistence type="predicted"/>
<dbReference type="PROSITE" id="PS51257">
    <property type="entry name" value="PROKAR_LIPOPROTEIN"/>
    <property type="match status" value="1"/>
</dbReference>
<protein>
    <submittedName>
        <fullName evidence="2">Uncharacterized protein</fullName>
    </submittedName>
</protein>
<sequence length="380" mass="38257">MGISLSRRQRASLSVSVAASTVVLGLVLGAAGCMPSADPAGTESAESRPQTSERAAPEAGQPPSHAVAAADAPAAPATERSTEQAAEPAAELPVAEIPAVPTPWRRIQPIHPAGPGRASAGLVVVPLAQDPAPAAPAPSAPAAPAPEPPRCTTPPFVAAPPPEYGSGIPAMRLDVVPAWDLQAPAGLEAAAAVEWWAGNGPTHVAAAAQRALADAAAAPEEVSRDAVLVGFLTDGLLQTKTLQDRIAAYQTIALGVPAVAQAAQAPLDSGDPAVVAEFLRRGQYAAAVEGVAATARGAVLRAAERALADGTREALMEFLRTGMLEAQAANDRQSVYALLTAATPAVWAAAQDALAAHDPLVVVEFLRAGQYAAAAKDACA</sequence>
<accession>A0ABP5NDT6</accession>
<gene>
    <name evidence="2" type="ORF">GCM10009849_00060</name>
</gene>
<organism evidence="2 3">
    <name type="scientific">Sinomonas flava</name>
    <dbReference type="NCBI Taxonomy" id="496857"/>
    <lineage>
        <taxon>Bacteria</taxon>
        <taxon>Bacillati</taxon>
        <taxon>Actinomycetota</taxon>
        <taxon>Actinomycetes</taxon>
        <taxon>Micrococcales</taxon>
        <taxon>Micrococcaceae</taxon>
        <taxon>Sinomonas</taxon>
    </lineage>
</organism>
<dbReference type="EMBL" id="BAAAQW010000001">
    <property type="protein sequence ID" value="GAA2196143.1"/>
    <property type="molecule type" value="Genomic_DNA"/>
</dbReference>
<comment type="caution">
    <text evidence="2">The sequence shown here is derived from an EMBL/GenBank/DDBJ whole genome shotgun (WGS) entry which is preliminary data.</text>
</comment>
<evidence type="ECO:0000256" key="1">
    <source>
        <dbReference type="SAM" id="MobiDB-lite"/>
    </source>
</evidence>
<evidence type="ECO:0000313" key="3">
    <source>
        <dbReference type="Proteomes" id="UP001500432"/>
    </source>
</evidence>
<dbReference type="Proteomes" id="UP001500432">
    <property type="component" value="Unassembled WGS sequence"/>
</dbReference>
<reference evidence="3" key="1">
    <citation type="journal article" date="2019" name="Int. J. Syst. Evol. Microbiol.">
        <title>The Global Catalogue of Microorganisms (GCM) 10K type strain sequencing project: providing services to taxonomists for standard genome sequencing and annotation.</title>
        <authorList>
            <consortium name="The Broad Institute Genomics Platform"/>
            <consortium name="The Broad Institute Genome Sequencing Center for Infectious Disease"/>
            <person name="Wu L."/>
            <person name="Ma J."/>
        </authorList>
    </citation>
    <scope>NUCLEOTIDE SEQUENCE [LARGE SCALE GENOMIC DNA]</scope>
    <source>
        <strain evidence="3">JCM 16034</strain>
    </source>
</reference>
<feature type="region of interest" description="Disordered" evidence="1">
    <location>
        <begin position="36"/>
        <end position="94"/>
    </location>
</feature>
<feature type="region of interest" description="Disordered" evidence="1">
    <location>
        <begin position="132"/>
        <end position="151"/>
    </location>
</feature>
<dbReference type="InterPro" id="IPR005506">
    <property type="entry name" value="DUF312_ALF"/>
</dbReference>
<dbReference type="Pfam" id="PF03752">
    <property type="entry name" value="ALF"/>
    <property type="match status" value="2"/>
</dbReference>
<keyword evidence="3" id="KW-1185">Reference proteome</keyword>
<feature type="compositionally biased region" description="Low complexity" evidence="1">
    <location>
        <begin position="62"/>
        <end position="94"/>
    </location>
</feature>